<dbReference type="EMBL" id="DRTM01000081">
    <property type="protein sequence ID" value="HHE75700.1"/>
    <property type="molecule type" value="Genomic_DNA"/>
</dbReference>
<evidence type="ECO:0000256" key="2">
    <source>
        <dbReference type="PROSITE-ProRule" id="PRU00117"/>
    </source>
</evidence>
<dbReference type="PROSITE" id="PS50084">
    <property type="entry name" value="KH_TYPE_1"/>
    <property type="match status" value="2"/>
</dbReference>
<organism evidence="4">
    <name type="scientific">Candidatus Aciduliprofundum boonei</name>
    <dbReference type="NCBI Taxonomy" id="379547"/>
    <lineage>
        <taxon>Archaea</taxon>
        <taxon>Methanobacteriati</taxon>
        <taxon>Thermoplasmatota</taxon>
        <taxon>DHVE2 group</taxon>
        <taxon>Candidatus Aciduliprofundum</taxon>
    </lineage>
</organism>
<dbReference type="NCBIfam" id="NF010331">
    <property type="entry name" value="PRK13763.2-1"/>
    <property type="match status" value="1"/>
</dbReference>
<dbReference type="Pfam" id="PF22891">
    <property type="entry name" value="KH_PNO1_2nd"/>
    <property type="match status" value="1"/>
</dbReference>
<keyword evidence="1 2" id="KW-0694">RNA-binding</keyword>
<dbReference type="Gene3D" id="3.30.1370.10">
    <property type="entry name" value="K Homology domain, type 1"/>
    <property type="match status" value="2"/>
</dbReference>
<dbReference type="NCBIfam" id="NF010328">
    <property type="entry name" value="PRK13763.1-3"/>
    <property type="match status" value="1"/>
</dbReference>
<feature type="domain" description="K Homology" evidence="3">
    <location>
        <begin position="80"/>
        <end position="153"/>
    </location>
</feature>
<proteinExistence type="predicted"/>
<reference evidence="4" key="1">
    <citation type="journal article" date="2020" name="mSystems">
        <title>Genome- and Community-Level Interaction Insights into Carbon Utilization and Element Cycling Functions of Hydrothermarchaeota in Hydrothermal Sediment.</title>
        <authorList>
            <person name="Zhou Z."/>
            <person name="Liu Y."/>
            <person name="Xu W."/>
            <person name="Pan J."/>
            <person name="Luo Z.H."/>
            <person name="Li M."/>
        </authorList>
    </citation>
    <scope>NUCLEOTIDE SEQUENCE [LARGE SCALE GENOMIC DNA]</scope>
    <source>
        <strain evidence="4">HyVt-85</strain>
    </source>
</reference>
<comment type="caution">
    <text evidence="4">The sequence shown here is derived from an EMBL/GenBank/DDBJ whole genome shotgun (WGS) entry which is preliminary data.</text>
</comment>
<name>A0A7J3T9E5_9ARCH</name>
<sequence length="181" mass="20828">MMYLKVPKSRIGVLIGKKGKIKKEVENKSGVVLSIDSEEGDVVIDDSHADPLMALKARDFVRAVANGFSPERAWRIFKEDVYFEVIDIKEFVGKRENRIRVLRGRIIGKNGKTRRIIEELSGASISVYEYSVAIIGNYNQVEVAKRAVEMLLRGSKHATIYHFLEKKRRDMKYSAFEYYHV</sequence>
<gene>
    <name evidence="4" type="ORF">ENL31_01055</name>
</gene>
<dbReference type="SMART" id="SM00322">
    <property type="entry name" value="KH"/>
    <property type="match status" value="2"/>
</dbReference>
<dbReference type="InterPro" id="IPR019964">
    <property type="entry name" value="KH_domain_protein_archaea"/>
</dbReference>
<dbReference type="Proteomes" id="UP000886130">
    <property type="component" value="Unassembled WGS sequence"/>
</dbReference>
<dbReference type="PANTHER" id="PTHR12826:SF13">
    <property type="entry name" value="RNA-BINDING PROTEIN PNO1"/>
    <property type="match status" value="1"/>
</dbReference>
<accession>A0A7J3T9E5</accession>
<dbReference type="SUPFAM" id="SSF54791">
    <property type="entry name" value="Eukaryotic type KH-domain (KH-domain type I)"/>
    <property type="match status" value="2"/>
</dbReference>
<dbReference type="InterPro" id="IPR004088">
    <property type="entry name" value="KH_dom_type_1"/>
</dbReference>
<dbReference type="FunFam" id="3.30.1370.10:FF:000076">
    <property type="entry name" value="KH domain protein"/>
    <property type="match status" value="1"/>
</dbReference>
<dbReference type="CDD" id="cd22390">
    <property type="entry name" value="KH-I_Dim2p_like_rpt2"/>
    <property type="match status" value="1"/>
</dbReference>
<dbReference type="InterPro" id="IPR036612">
    <property type="entry name" value="KH_dom_type_1_sf"/>
</dbReference>
<dbReference type="PANTHER" id="PTHR12826">
    <property type="entry name" value="RIBONUCLEASE Y"/>
    <property type="match status" value="1"/>
</dbReference>
<dbReference type="AlphaFoldDB" id="A0A7J3T9E5"/>
<evidence type="ECO:0000256" key="1">
    <source>
        <dbReference type="ARBA" id="ARBA00022884"/>
    </source>
</evidence>
<dbReference type="InterPro" id="IPR004087">
    <property type="entry name" value="KH_dom"/>
</dbReference>
<feature type="domain" description="K Homology" evidence="3">
    <location>
        <begin position="1"/>
        <end position="66"/>
    </location>
</feature>
<dbReference type="NCBIfam" id="TIGR03665">
    <property type="entry name" value="arCOG04150"/>
    <property type="match status" value="1"/>
</dbReference>
<dbReference type="GO" id="GO:0003723">
    <property type="term" value="F:RNA binding"/>
    <property type="evidence" value="ECO:0007669"/>
    <property type="project" value="UniProtKB-UniRule"/>
</dbReference>
<evidence type="ECO:0000259" key="3">
    <source>
        <dbReference type="SMART" id="SM00322"/>
    </source>
</evidence>
<protein>
    <submittedName>
        <fullName evidence="4">RNA-processing protein</fullName>
    </submittedName>
</protein>
<dbReference type="Pfam" id="PF00013">
    <property type="entry name" value="KH_1"/>
    <property type="match status" value="1"/>
</dbReference>
<evidence type="ECO:0000313" key="4">
    <source>
        <dbReference type="EMBL" id="HHE75700.1"/>
    </source>
</evidence>
<dbReference type="InterPro" id="IPR055211">
    <property type="entry name" value="KH_PNO1_2nd"/>
</dbReference>